<evidence type="ECO:0000313" key="3">
    <source>
        <dbReference type="Proteomes" id="UP000051952"/>
    </source>
</evidence>
<dbReference type="Proteomes" id="UP000051952">
    <property type="component" value="Unassembled WGS sequence"/>
</dbReference>
<sequence>MVHGYYNPLANPLRATTPGSLQHYPNANSPLVRPQATPLTSPMLGAQPVPPLSVGASIVPSSASVAAWMNTTSLLLAPVSLVPLAQRFAPHLTTMSISNARIVATSEAVGDDIFPIGATEEDIEAYRTIKEIQARQRRISRPTAPSKKFKKSTHESCARRQKRKQLPPKLLLRKKKLQLPQQLQQRQPKVVAEVPLPPVPVLVQHPQQASQAI</sequence>
<dbReference type="VEuPathDB" id="TriTrypDB:BSAL_18715"/>
<feature type="region of interest" description="Disordered" evidence="1">
    <location>
        <begin position="134"/>
        <end position="165"/>
    </location>
</feature>
<name>A0A0S4JFQ7_BODSA</name>
<protein>
    <submittedName>
        <fullName evidence="2">Uncharacterized protein</fullName>
    </submittedName>
</protein>
<keyword evidence="3" id="KW-1185">Reference proteome</keyword>
<evidence type="ECO:0000313" key="2">
    <source>
        <dbReference type="EMBL" id="CUG89000.1"/>
    </source>
</evidence>
<dbReference type="EMBL" id="CYKH01001693">
    <property type="protein sequence ID" value="CUG89000.1"/>
    <property type="molecule type" value="Genomic_DNA"/>
</dbReference>
<evidence type="ECO:0000256" key="1">
    <source>
        <dbReference type="SAM" id="MobiDB-lite"/>
    </source>
</evidence>
<organism evidence="2 3">
    <name type="scientific">Bodo saltans</name>
    <name type="common">Flagellated protozoan</name>
    <dbReference type="NCBI Taxonomy" id="75058"/>
    <lineage>
        <taxon>Eukaryota</taxon>
        <taxon>Discoba</taxon>
        <taxon>Euglenozoa</taxon>
        <taxon>Kinetoplastea</taxon>
        <taxon>Metakinetoplastina</taxon>
        <taxon>Eubodonida</taxon>
        <taxon>Bodonidae</taxon>
        <taxon>Bodo</taxon>
    </lineage>
</organism>
<reference evidence="3" key="1">
    <citation type="submission" date="2015-09" db="EMBL/GenBank/DDBJ databases">
        <authorList>
            <consortium name="Pathogen Informatics"/>
        </authorList>
    </citation>
    <scope>NUCLEOTIDE SEQUENCE [LARGE SCALE GENOMIC DNA]</scope>
    <source>
        <strain evidence="3">Lake Konstanz</strain>
    </source>
</reference>
<accession>A0A0S4JFQ7</accession>
<gene>
    <name evidence="2" type="ORF">BSAL_18715</name>
</gene>
<dbReference type="AlphaFoldDB" id="A0A0S4JFQ7"/>
<proteinExistence type="predicted"/>